<name>A0A086TBD3_HAPC1</name>
<feature type="compositionally biased region" description="Basic and acidic residues" evidence="1">
    <location>
        <begin position="38"/>
        <end position="47"/>
    </location>
</feature>
<evidence type="ECO:0000313" key="3">
    <source>
        <dbReference type="Proteomes" id="UP000029964"/>
    </source>
</evidence>
<reference evidence="3" key="1">
    <citation type="journal article" date="2014" name="Genome Announc.">
        <title>Genome sequence and annotation of Acremonium chrysogenum, producer of the beta-lactam antibiotic cephalosporin C.</title>
        <authorList>
            <person name="Terfehr D."/>
            <person name="Dahlmann T.A."/>
            <person name="Specht T."/>
            <person name="Zadra I."/>
            <person name="Kuernsteiner H."/>
            <person name="Kueck U."/>
        </authorList>
    </citation>
    <scope>NUCLEOTIDE SEQUENCE [LARGE SCALE GENOMIC DNA]</scope>
    <source>
        <strain evidence="3">ATCC 11550 / CBS 779.69 / DSM 880 / IAM 14645 / JCM 23072 / IMI 49137</strain>
    </source>
</reference>
<accession>A0A086TBD3</accession>
<feature type="compositionally biased region" description="Basic residues" evidence="1">
    <location>
        <begin position="60"/>
        <end position="70"/>
    </location>
</feature>
<dbReference type="EMBL" id="JPKY01000017">
    <property type="protein sequence ID" value="KFH46665.1"/>
    <property type="molecule type" value="Genomic_DNA"/>
</dbReference>
<proteinExistence type="predicted"/>
<organism evidence="2 3">
    <name type="scientific">Hapsidospora chrysogenum (strain ATCC 11550 / CBS 779.69 / DSM 880 / IAM 14645 / JCM 23072 / IMI 49137)</name>
    <name type="common">Acremonium chrysogenum</name>
    <dbReference type="NCBI Taxonomy" id="857340"/>
    <lineage>
        <taxon>Eukaryota</taxon>
        <taxon>Fungi</taxon>
        <taxon>Dikarya</taxon>
        <taxon>Ascomycota</taxon>
        <taxon>Pezizomycotina</taxon>
        <taxon>Sordariomycetes</taxon>
        <taxon>Hypocreomycetidae</taxon>
        <taxon>Hypocreales</taxon>
        <taxon>Bionectriaceae</taxon>
        <taxon>Hapsidospora</taxon>
    </lineage>
</organism>
<sequence length="81" mass="9328">MATPAEIQIWGVPGAHDHAWWANIERRLREEERQRALRAQEREERALAAKATTPSAEKRKSQKPKSKKKWLFFESGGTLSS</sequence>
<dbReference type="HOGENOM" id="CLU_2573326_0_0_1"/>
<evidence type="ECO:0000256" key="1">
    <source>
        <dbReference type="SAM" id="MobiDB-lite"/>
    </source>
</evidence>
<gene>
    <name evidence="2" type="ORF">ACRE_025310</name>
</gene>
<dbReference type="Proteomes" id="UP000029964">
    <property type="component" value="Unassembled WGS sequence"/>
</dbReference>
<protein>
    <submittedName>
        <fullName evidence="2">Uncharacterized protein</fullName>
    </submittedName>
</protein>
<feature type="region of interest" description="Disordered" evidence="1">
    <location>
        <begin position="38"/>
        <end position="81"/>
    </location>
</feature>
<keyword evidence="3" id="KW-1185">Reference proteome</keyword>
<comment type="caution">
    <text evidence="2">The sequence shown here is derived from an EMBL/GenBank/DDBJ whole genome shotgun (WGS) entry which is preliminary data.</text>
</comment>
<evidence type="ECO:0000313" key="2">
    <source>
        <dbReference type="EMBL" id="KFH46665.1"/>
    </source>
</evidence>
<dbReference type="AlphaFoldDB" id="A0A086TBD3"/>